<keyword evidence="1" id="KW-0812">Transmembrane</keyword>
<organism evidence="2 3">
    <name type="scientific">Jiangella ureilytica</name>
    <dbReference type="NCBI Taxonomy" id="2530374"/>
    <lineage>
        <taxon>Bacteria</taxon>
        <taxon>Bacillati</taxon>
        <taxon>Actinomycetota</taxon>
        <taxon>Actinomycetes</taxon>
        <taxon>Jiangellales</taxon>
        <taxon>Jiangellaceae</taxon>
        <taxon>Jiangella</taxon>
    </lineage>
</organism>
<name>A0A4V2XXG4_9ACTN</name>
<protein>
    <submittedName>
        <fullName evidence="2">Uncharacterized protein</fullName>
    </submittedName>
</protein>
<proteinExistence type="predicted"/>
<keyword evidence="1" id="KW-1133">Transmembrane helix</keyword>
<keyword evidence="3" id="KW-1185">Reference proteome</keyword>
<evidence type="ECO:0000313" key="3">
    <source>
        <dbReference type="Proteomes" id="UP000295621"/>
    </source>
</evidence>
<comment type="caution">
    <text evidence="2">The sequence shown here is derived from an EMBL/GenBank/DDBJ whole genome shotgun (WGS) entry which is preliminary data.</text>
</comment>
<gene>
    <name evidence="2" type="ORF">E1212_06610</name>
</gene>
<feature type="transmembrane region" description="Helical" evidence="1">
    <location>
        <begin position="32"/>
        <end position="50"/>
    </location>
</feature>
<evidence type="ECO:0000313" key="2">
    <source>
        <dbReference type="EMBL" id="TDC53085.1"/>
    </source>
</evidence>
<dbReference type="RefSeq" id="WP_131980566.1">
    <property type="nucleotide sequence ID" value="NZ_SMKL01000011.1"/>
</dbReference>
<evidence type="ECO:0000256" key="1">
    <source>
        <dbReference type="SAM" id="Phobius"/>
    </source>
</evidence>
<accession>A0A4V2XXG4</accession>
<sequence>MITVARVVATGTSIVTLVYLFLHDSWRADNVFLVPDLVLCAVLLVGAVLPPAWAGTVLLSGFALAAGVFGTSVSSYAVDGELGVPSLAGAVGCAAMTVLLGRDRSAGGSQDTQFGREDEVHAV</sequence>
<keyword evidence="1" id="KW-0472">Membrane</keyword>
<feature type="transmembrane region" description="Helical" evidence="1">
    <location>
        <begin position="57"/>
        <end position="78"/>
    </location>
</feature>
<dbReference type="Proteomes" id="UP000295621">
    <property type="component" value="Unassembled WGS sequence"/>
</dbReference>
<reference evidence="2 3" key="1">
    <citation type="submission" date="2019-02" db="EMBL/GenBank/DDBJ databases">
        <title>Draft genome sequences of novel Actinobacteria.</title>
        <authorList>
            <person name="Sahin N."/>
            <person name="Ay H."/>
            <person name="Saygin H."/>
        </authorList>
    </citation>
    <scope>NUCLEOTIDE SEQUENCE [LARGE SCALE GENOMIC DNA]</scope>
    <source>
        <strain evidence="2 3">KC603</strain>
    </source>
</reference>
<dbReference type="OrthoDB" id="4557591at2"/>
<dbReference type="EMBL" id="SMKL01000011">
    <property type="protein sequence ID" value="TDC53085.1"/>
    <property type="molecule type" value="Genomic_DNA"/>
</dbReference>
<dbReference type="AlphaFoldDB" id="A0A4V2XXG4"/>
<feature type="transmembrane region" description="Helical" evidence="1">
    <location>
        <begin position="7"/>
        <end position="26"/>
    </location>
</feature>
<feature type="transmembrane region" description="Helical" evidence="1">
    <location>
        <begin position="84"/>
        <end position="101"/>
    </location>
</feature>